<sequence length="100" mass="11407">MLGVVSFRMSCERHSSLREGAKLEVYPLPRLATMKSQGDADIRIRAELYMQIVSYTNTLGRKDSGRMFLYAMEFRLLFYLRGSHSVVDMDILTPAVVTVV</sequence>
<evidence type="ECO:0000313" key="2">
    <source>
        <dbReference type="Proteomes" id="UP000324222"/>
    </source>
</evidence>
<gene>
    <name evidence="1" type="ORF">E2C01_049834</name>
</gene>
<dbReference type="Proteomes" id="UP000324222">
    <property type="component" value="Unassembled WGS sequence"/>
</dbReference>
<reference evidence="1 2" key="1">
    <citation type="submission" date="2019-05" db="EMBL/GenBank/DDBJ databases">
        <title>Another draft genome of Portunus trituberculatus and its Hox gene families provides insights of decapod evolution.</title>
        <authorList>
            <person name="Jeong J.-H."/>
            <person name="Song I."/>
            <person name="Kim S."/>
            <person name="Choi T."/>
            <person name="Kim D."/>
            <person name="Ryu S."/>
            <person name="Kim W."/>
        </authorList>
    </citation>
    <scope>NUCLEOTIDE SEQUENCE [LARGE SCALE GENOMIC DNA]</scope>
    <source>
        <tissue evidence="1">Muscle</tissue>
    </source>
</reference>
<evidence type="ECO:0000313" key="1">
    <source>
        <dbReference type="EMBL" id="MPC55889.1"/>
    </source>
</evidence>
<dbReference type="AlphaFoldDB" id="A0A5B7GEB1"/>
<accession>A0A5B7GEB1</accession>
<proteinExistence type="predicted"/>
<organism evidence="1 2">
    <name type="scientific">Portunus trituberculatus</name>
    <name type="common">Swimming crab</name>
    <name type="synonym">Neptunus trituberculatus</name>
    <dbReference type="NCBI Taxonomy" id="210409"/>
    <lineage>
        <taxon>Eukaryota</taxon>
        <taxon>Metazoa</taxon>
        <taxon>Ecdysozoa</taxon>
        <taxon>Arthropoda</taxon>
        <taxon>Crustacea</taxon>
        <taxon>Multicrustacea</taxon>
        <taxon>Malacostraca</taxon>
        <taxon>Eumalacostraca</taxon>
        <taxon>Eucarida</taxon>
        <taxon>Decapoda</taxon>
        <taxon>Pleocyemata</taxon>
        <taxon>Brachyura</taxon>
        <taxon>Eubrachyura</taxon>
        <taxon>Portunoidea</taxon>
        <taxon>Portunidae</taxon>
        <taxon>Portuninae</taxon>
        <taxon>Portunus</taxon>
    </lineage>
</organism>
<name>A0A5B7GEB1_PORTR</name>
<comment type="caution">
    <text evidence="1">The sequence shown here is derived from an EMBL/GenBank/DDBJ whole genome shotgun (WGS) entry which is preliminary data.</text>
</comment>
<protein>
    <submittedName>
        <fullName evidence="1">Uncharacterized protein</fullName>
    </submittedName>
</protein>
<keyword evidence="2" id="KW-1185">Reference proteome</keyword>
<dbReference type="EMBL" id="VSRR010013522">
    <property type="protein sequence ID" value="MPC55889.1"/>
    <property type="molecule type" value="Genomic_DNA"/>
</dbReference>